<evidence type="ECO:0000313" key="2">
    <source>
        <dbReference type="Proteomes" id="UP000823900"/>
    </source>
</evidence>
<gene>
    <name evidence="1" type="ORF">IAA07_13625</name>
</gene>
<dbReference type="AlphaFoldDB" id="A0A9D2HJJ5"/>
<reference evidence="1" key="1">
    <citation type="journal article" date="2021" name="PeerJ">
        <title>Extensive microbial diversity within the chicken gut microbiome revealed by metagenomics and culture.</title>
        <authorList>
            <person name="Gilroy R."/>
            <person name="Ravi A."/>
            <person name="Getino M."/>
            <person name="Pursley I."/>
            <person name="Horton D.L."/>
            <person name="Alikhan N.F."/>
            <person name="Baker D."/>
            <person name="Gharbi K."/>
            <person name="Hall N."/>
            <person name="Watson M."/>
            <person name="Adriaenssens E.M."/>
            <person name="Foster-Nyarko E."/>
            <person name="Jarju S."/>
            <person name="Secka A."/>
            <person name="Antonio M."/>
            <person name="Oren A."/>
            <person name="Chaudhuri R.R."/>
            <person name="La Ragione R."/>
            <person name="Hildebrand F."/>
            <person name="Pallen M.J."/>
        </authorList>
    </citation>
    <scope>NUCLEOTIDE SEQUENCE</scope>
    <source>
        <strain evidence="1">CHK178-16964</strain>
    </source>
</reference>
<dbReference type="Proteomes" id="UP000823900">
    <property type="component" value="Unassembled WGS sequence"/>
</dbReference>
<reference evidence="1" key="2">
    <citation type="submission" date="2021-04" db="EMBL/GenBank/DDBJ databases">
        <authorList>
            <person name="Gilroy R."/>
        </authorList>
    </citation>
    <scope>NUCLEOTIDE SEQUENCE</scope>
    <source>
        <strain evidence="1">CHK178-16964</strain>
    </source>
</reference>
<protein>
    <recommendedName>
        <fullName evidence="3">NAD-dependent protein deacetylase, SIR2 family</fullName>
    </recommendedName>
</protein>
<sequence>MHKVLVGLGEEWDGDKRPDIQEGYEALARLLDGKDYFIVTLNTDGKIFESSLDEKRIVAPCGNDHWFQCEKACTADIWEESEAEEMDGVCPHCGAPLIPNTVRAGKYIEEGYLPQWNAYKQWLSGTLNRKLTVLELGAGFEYPGIIRWPFEKTAYFNNKAKFYRVNKTFFQISEELKDKAEGIQADSVKFIVDSPRLW</sequence>
<dbReference type="SUPFAM" id="SSF52467">
    <property type="entry name" value="DHS-like NAD/FAD-binding domain"/>
    <property type="match status" value="1"/>
</dbReference>
<accession>A0A9D2HJJ5</accession>
<comment type="caution">
    <text evidence="1">The sequence shown here is derived from an EMBL/GenBank/DDBJ whole genome shotgun (WGS) entry which is preliminary data.</text>
</comment>
<dbReference type="InterPro" id="IPR029035">
    <property type="entry name" value="DHS-like_NAD/FAD-binding_dom"/>
</dbReference>
<name>A0A9D2HJJ5_9FIRM</name>
<dbReference type="EMBL" id="DWZA01000109">
    <property type="protein sequence ID" value="HJA72591.1"/>
    <property type="molecule type" value="Genomic_DNA"/>
</dbReference>
<evidence type="ECO:0008006" key="3">
    <source>
        <dbReference type="Google" id="ProtNLM"/>
    </source>
</evidence>
<proteinExistence type="predicted"/>
<evidence type="ECO:0000313" key="1">
    <source>
        <dbReference type="EMBL" id="HJA72591.1"/>
    </source>
</evidence>
<organism evidence="1 2">
    <name type="scientific">Candidatus Lachnoclostridium stercoravium</name>
    <dbReference type="NCBI Taxonomy" id="2838633"/>
    <lineage>
        <taxon>Bacteria</taxon>
        <taxon>Bacillati</taxon>
        <taxon>Bacillota</taxon>
        <taxon>Clostridia</taxon>
        <taxon>Lachnospirales</taxon>
        <taxon>Lachnospiraceae</taxon>
    </lineage>
</organism>